<protein>
    <submittedName>
        <fullName evidence="1">Uncharacterized protein</fullName>
    </submittedName>
</protein>
<name>A0ACC2MN52_PERAE</name>
<dbReference type="EMBL" id="CM056810">
    <property type="protein sequence ID" value="KAJ8646923.1"/>
    <property type="molecule type" value="Genomic_DNA"/>
</dbReference>
<sequence>MFLHLALYAGVSFAVELTRSPDIFSGLVGILASSVFGQEYLLLHFHSADHDGLEGHYHWLMQLIVFMSLISALVALGFPSSFPAALGRSVLILFQGCWFIDMGFALWVPACVPKGCYMRLVDDMHGAVTCGNKDASLRAMALANLQFSWIFAGIMIFTSFVCLMPSGKQTDRIILTEYEKLQCWRSVDAGQILADVDGLKQINTSLVL</sequence>
<reference evidence="1 2" key="1">
    <citation type="journal article" date="2022" name="Hortic Res">
        <title>A haplotype resolved chromosomal level avocado genome allows analysis of novel avocado genes.</title>
        <authorList>
            <person name="Nath O."/>
            <person name="Fletcher S.J."/>
            <person name="Hayward A."/>
            <person name="Shaw L.M."/>
            <person name="Masouleh A.K."/>
            <person name="Furtado A."/>
            <person name="Henry R.J."/>
            <person name="Mitter N."/>
        </authorList>
    </citation>
    <scope>NUCLEOTIDE SEQUENCE [LARGE SCALE GENOMIC DNA]</scope>
    <source>
        <strain evidence="2">cv. Hass</strain>
    </source>
</reference>
<evidence type="ECO:0000313" key="1">
    <source>
        <dbReference type="EMBL" id="KAJ8646923.1"/>
    </source>
</evidence>
<keyword evidence="2" id="KW-1185">Reference proteome</keyword>
<organism evidence="1 2">
    <name type="scientific">Persea americana</name>
    <name type="common">Avocado</name>
    <dbReference type="NCBI Taxonomy" id="3435"/>
    <lineage>
        <taxon>Eukaryota</taxon>
        <taxon>Viridiplantae</taxon>
        <taxon>Streptophyta</taxon>
        <taxon>Embryophyta</taxon>
        <taxon>Tracheophyta</taxon>
        <taxon>Spermatophyta</taxon>
        <taxon>Magnoliopsida</taxon>
        <taxon>Magnoliidae</taxon>
        <taxon>Laurales</taxon>
        <taxon>Lauraceae</taxon>
        <taxon>Persea</taxon>
    </lineage>
</organism>
<evidence type="ECO:0000313" key="2">
    <source>
        <dbReference type="Proteomes" id="UP001234297"/>
    </source>
</evidence>
<gene>
    <name evidence="1" type="ORF">MRB53_008671</name>
</gene>
<comment type="caution">
    <text evidence="1">The sequence shown here is derived from an EMBL/GenBank/DDBJ whole genome shotgun (WGS) entry which is preliminary data.</text>
</comment>
<dbReference type="Proteomes" id="UP001234297">
    <property type="component" value="Chromosome 2"/>
</dbReference>
<proteinExistence type="predicted"/>
<accession>A0ACC2MN52</accession>